<comment type="subunit">
    <text evidence="9">Component of the nuclear pore complex (NPC).</text>
</comment>
<evidence type="ECO:0000256" key="1">
    <source>
        <dbReference type="ARBA" id="ARBA00004567"/>
    </source>
</evidence>
<evidence type="ECO:0000313" key="11">
    <source>
        <dbReference type="Proteomes" id="UP000559027"/>
    </source>
</evidence>
<evidence type="ECO:0000256" key="7">
    <source>
        <dbReference type="ARBA" id="ARBA00023132"/>
    </source>
</evidence>
<accession>A0A8H5LM22</accession>
<dbReference type="OrthoDB" id="17644at2759"/>
<dbReference type="GO" id="GO:0006606">
    <property type="term" value="P:protein import into nucleus"/>
    <property type="evidence" value="ECO:0007669"/>
    <property type="project" value="TreeGrafter"/>
</dbReference>
<dbReference type="InterPro" id="IPR011502">
    <property type="entry name" value="Nucleoporin_Nup85"/>
</dbReference>
<comment type="similarity">
    <text evidence="2 9">Belongs to the nucleoporin Nup85 family.</text>
</comment>
<keyword evidence="4 9" id="KW-0509">mRNA transport</keyword>
<keyword evidence="5 9" id="KW-0653">Protein transport</keyword>
<gene>
    <name evidence="10" type="ORF">D9756_002640</name>
</gene>
<proteinExistence type="inferred from homology"/>
<organism evidence="10 11">
    <name type="scientific">Leucocoprinus leucothites</name>
    <dbReference type="NCBI Taxonomy" id="201217"/>
    <lineage>
        <taxon>Eukaryota</taxon>
        <taxon>Fungi</taxon>
        <taxon>Dikarya</taxon>
        <taxon>Basidiomycota</taxon>
        <taxon>Agaricomycotina</taxon>
        <taxon>Agaricomycetes</taxon>
        <taxon>Agaricomycetidae</taxon>
        <taxon>Agaricales</taxon>
        <taxon>Agaricineae</taxon>
        <taxon>Agaricaceae</taxon>
        <taxon>Leucocoprinus</taxon>
    </lineage>
</organism>
<evidence type="ECO:0000256" key="4">
    <source>
        <dbReference type="ARBA" id="ARBA00022816"/>
    </source>
</evidence>
<evidence type="ECO:0000256" key="2">
    <source>
        <dbReference type="ARBA" id="ARBA00005573"/>
    </source>
</evidence>
<evidence type="ECO:0000313" key="10">
    <source>
        <dbReference type="EMBL" id="KAF5362123.1"/>
    </source>
</evidence>
<dbReference type="AlphaFoldDB" id="A0A8H5LM22"/>
<name>A0A8H5LM22_9AGAR</name>
<comment type="caution">
    <text evidence="10">The sequence shown here is derived from an EMBL/GenBank/DDBJ whole genome shotgun (WGS) entry which is preliminary data.</text>
</comment>
<dbReference type="Pfam" id="PF07575">
    <property type="entry name" value="Nucleopor_Nup85"/>
    <property type="match status" value="2"/>
</dbReference>
<dbReference type="PANTHER" id="PTHR13373">
    <property type="entry name" value="FROUNT PROTEIN-RELATED"/>
    <property type="match status" value="1"/>
</dbReference>
<dbReference type="GO" id="GO:0017056">
    <property type="term" value="F:structural constituent of nuclear pore"/>
    <property type="evidence" value="ECO:0007669"/>
    <property type="project" value="TreeGrafter"/>
</dbReference>
<keyword evidence="3 9" id="KW-0813">Transport</keyword>
<dbReference type="PANTHER" id="PTHR13373:SF21">
    <property type="entry name" value="NUCLEAR PORE COMPLEX PROTEIN NUP85"/>
    <property type="match status" value="1"/>
</dbReference>
<dbReference type="GO" id="GO:0045893">
    <property type="term" value="P:positive regulation of DNA-templated transcription"/>
    <property type="evidence" value="ECO:0007669"/>
    <property type="project" value="TreeGrafter"/>
</dbReference>
<dbReference type="Proteomes" id="UP000559027">
    <property type="component" value="Unassembled WGS sequence"/>
</dbReference>
<dbReference type="GO" id="GO:0006406">
    <property type="term" value="P:mRNA export from nucleus"/>
    <property type="evidence" value="ECO:0007669"/>
    <property type="project" value="TreeGrafter"/>
</dbReference>
<keyword evidence="8 9" id="KW-0539">Nucleus</keyword>
<evidence type="ECO:0000256" key="8">
    <source>
        <dbReference type="ARBA" id="ARBA00023242"/>
    </source>
</evidence>
<keyword evidence="7 9" id="KW-0906">Nuclear pore complex</keyword>
<comment type="function">
    <text evidence="9">Functions as a component of the nuclear pore complex (NPC).</text>
</comment>
<dbReference type="GO" id="GO:0031965">
    <property type="term" value="C:nuclear membrane"/>
    <property type="evidence" value="ECO:0007669"/>
    <property type="project" value="UniProtKB-UniRule"/>
</dbReference>
<dbReference type="GO" id="GO:0031080">
    <property type="term" value="C:nuclear pore outer ring"/>
    <property type="evidence" value="ECO:0007669"/>
    <property type="project" value="TreeGrafter"/>
</dbReference>
<keyword evidence="11" id="KW-1185">Reference proteome</keyword>
<keyword evidence="9" id="KW-0472">Membrane</keyword>
<reference evidence="10 11" key="1">
    <citation type="journal article" date="2020" name="ISME J.">
        <title>Uncovering the hidden diversity of litter-decomposition mechanisms in mushroom-forming fungi.</title>
        <authorList>
            <person name="Floudas D."/>
            <person name="Bentzer J."/>
            <person name="Ahren D."/>
            <person name="Johansson T."/>
            <person name="Persson P."/>
            <person name="Tunlid A."/>
        </authorList>
    </citation>
    <scope>NUCLEOTIDE SEQUENCE [LARGE SCALE GENOMIC DNA]</scope>
    <source>
        <strain evidence="10 11">CBS 146.42</strain>
    </source>
</reference>
<evidence type="ECO:0000256" key="6">
    <source>
        <dbReference type="ARBA" id="ARBA00023010"/>
    </source>
</evidence>
<dbReference type="EMBL" id="JAACJO010000002">
    <property type="protein sequence ID" value="KAF5362123.1"/>
    <property type="molecule type" value="Genomic_DNA"/>
</dbReference>
<evidence type="ECO:0000256" key="9">
    <source>
        <dbReference type="RuleBase" id="RU365073"/>
    </source>
</evidence>
<evidence type="ECO:0000256" key="5">
    <source>
        <dbReference type="ARBA" id="ARBA00022927"/>
    </source>
</evidence>
<protein>
    <recommendedName>
        <fullName evidence="9">Nuclear pore complex protein Nup85</fullName>
    </recommendedName>
</protein>
<comment type="subcellular location">
    <subcellularLocation>
        <location evidence="1 9">Nucleus</location>
        <location evidence="1 9">Nuclear pore complex</location>
    </subcellularLocation>
</comment>
<keyword evidence="6 9" id="KW-0811">Translocation</keyword>
<sequence length="759" mass="86938">MYCSRNPNYTGTPLLLPSIMTTVQHLYLRPYLAESGQIEKLVESGQTISSILSPLDDSLAVYTKNTSFDVGRRYSKAGNPIYFAKMHKPPSMERRLFVTDTLVIFSALRNLLKNAEAQPEGWLQKPEALGMLRKLGIDYVNFIKECWVHASQPINRPEPLQYPSEHYRMLYTTFSLFVVLYMSEPEYEDAPIADELLEWLNMHFIEPSTEEGDHLSKLEKPWEDETFWSYLIKCILRGLTKATLFFLNVLSQHPSLALRDMVKLLKPLVADQPRLQNFASEREFAYAARRWRDKVKALRIELDKIPERERTIDLGARGEEDWWEKLSDIVGVLEGRFEVVKRIIDEDFTGDWKEAVVAWGMFVDGRTRRQDLPDVVEEVLDDMPPDPTNIEDSLHAALLTGNLKQALHHAHRLDPWLSAHLADLMVPLQLIDNEVDDETGLSLRDYYMLSYAEYLRSDAGLWRVVVDYMYSCNETGKYQADEILVRVPLRLYDRVNAISNNDGESIEPAHEGPAEAVVGVLKELNETCSEHNREATRRTICRVAAKTFISRKDFGLAVAYCASAEDWAGLGRVVDYVLEEHITSGPDQFIRQASAISDTMQELYTKGPSHWVFYHRFMFVAQYARLHESLANMDYAAAAKAVISIISEELAPRAWGAVILIDSIPLIRFEKEPLFEKPGALLLLQKLEEIMTAMNQGAEEDYLCIYKRLLAARQRQHEVTDEKSLKENALNQLGAVRLFLAQYFARCAITSRPEIAIAR</sequence>
<evidence type="ECO:0000256" key="3">
    <source>
        <dbReference type="ARBA" id="ARBA00022448"/>
    </source>
</evidence>